<protein>
    <submittedName>
        <fullName evidence="5">Acyl-CoA dehydrogenase family protein</fullName>
    </submittedName>
</protein>
<evidence type="ECO:0000313" key="5">
    <source>
        <dbReference type="EMBL" id="MBV7265356.1"/>
    </source>
</evidence>
<feature type="domain" description="Acyl-CoA dehydrogenase/oxidase N-terminal" evidence="4">
    <location>
        <begin position="18"/>
        <end position="128"/>
    </location>
</feature>
<dbReference type="InterPro" id="IPR013786">
    <property type="entry name" value="AcylCoA_DH/ox_N"/>
</dbReference>
<dbReference type="EMBL" id="JAGSPB010000001">
    <property type="protein sequence ID" value="MBV7265356.1"/>
    <property type="molecule type" value="Genomic_DNA"/>
</dbReference>
<gene>
    <name evidence="5" type="ORF">KCG45_04135</name>
</gene>
<name>A0ABS6SKF0_9SPHN</name>
<evidence type="ECO:0000259" key="2">
    <source>
        <dbReference type="Pfam" id="PF00441"/>
    </source>
</evidence>
<evidence type="ECO:0000256" key="1">
    <source>
        <dbReference type="ARBA" id="ARBA00022630"/>
    </source>
</evidence>
<dbReference type="Pfam" id="PF02770">
    <property type="entry name" value="Acyl-CoA_dh_M"/>
    <property type="match status" value="1"/>
</dbReference>
<reference evidence="5 6" key="1">
    <citation type="submission" date="2021-04" db="EMBL/GenBank/DDBJ databases">
        <authorList>
            <person name="Pira H."/>
            <person name="Risdian C."/>
            <person name="Wink J."/>
        </authorList>
    </citation>
    <scope>NUCLEOTIDE SEQUENCE [LARGE SCALE GENOMIC DNA]</scope>
    <source>
        <strain evidence="5 6">WH131</strain>
    </source>
</reference>
<dbReference type="PROSITE" id="PS00073">
    <property type="entry name" value="ACYL_COA_DH_2"/>
    <property type="match status" value="1"/>
</dbReference>
<comment type="caution">
    <text evidence="5">The sequence shown here is derived from an EMBL/GenBank/DDBJ whole genome shotgun (WGS) entry which is preliminary data.</text>
</comment>
<dbReference type="InterPro" id="IPR006091">
    <property type="entry name" value="Acyl-CoA_Oxase/DH_mid-dom"/>
</dbReference>
<proteinExistence type="predicted"/>
<keyword evidence="6" id="KW-1185">Reference proteome</keyword>
<evidence type="ECO:0000259" key="3">
    <source>
        <dbReference type="Pfam" id="PF02770"/>
    </source>
</evidence>
<evidence type="ECO:0000313" key="6">
    <source>
        <dbReference type="Proteomes" id="UP000699975"/>
    </source>
</evidence>
<dbReference type="Proteomes" id="UP000699975">
    <property type="component" value="Unassembled WGS sequence"/>
</dbReference>
<accession>A0ABS6SKF0</accession>
<dbReference type="InterPro" id="IPR006089">
    <property type="entry name" value="Acyl-CoA_DH_CS"/>
</dbReference>
<dbReference type="PANTHER" id="PTHR43884">
    <property type="entry name" value="ACYL-COA DEHYDROGENASE"/>
    <property type="match status" value="1"/>
</dbReference>
<dbReference type="Pfam" id="PF00441">
    <property type="entry name" value="Acyl-CoA_dh_1"/>
    <property type="match status" value="1"/>
</dbReference>
<sequence length="403" mass="44003">MNAPTNPVRSNPGMDDDTFEQFAEQLDRYVKERLIPAEADMIEADAVPPEIVDEMREMGLFGISVPEEYGGAGLNVTQYARVVNAMSYAAPAFRSIFSINVGMFASALKNGATEEQRQEWYPKLVEGKIACFGLTEPGSGSDSAAMQTTATPNPDGNGWVLNGTKRYITNAPHADVALIMARTDKEALPKNAHVSAFLVPMNTPGISTGSPDRKMGQSGSHISDIMLDDVKVTGDALLGGETGKGFRFAMQSLDNGRISVGAAATGYARRALNSALRYANERKAFGEPIARFQLIQAMLADSETEIYAAECMMRDVTERADRGENIITKAAAFKVFASEMCGRVVDRVVQIYGGAGYLAEYDAERFYRDARIYRIYEGTTQILQLQIAKHMLREWEAQHGSAA</sequence>
<dbReference type="InterPro" id="IPR009075">
    <property type="entry name" value="AcylCo_DH/oxidase_C"/>
</dbReference>
<feature type="domain" description="Acyl-CoA oxidase/dehydrogenase middle" evidence="3">
    <location>
        <begin position="131"/>
        <end position="230"/>
    </location>
</feature>
<dbReference type="Pfam" id="PF02771">
    <property type="entry name" value="Acyl-CoA_dh_N"/>
    <property type="match status" value="1"/>
</dbReference>
<evidence type="ECO:0000259" key="4">
    <source>
        <dbReference type="Pfam" id="PF02771"/>
    </source>
</evidence>
<dbReference type="RefSeq" id="WP_218315824.1">
    <property type="nucleotide sequence ID" value="NZ_JAGSPB010000001.1"/>
</dbReference>
<organism evidence="5 6">
    <name type="scientific">Erythrobacter ani</name>
    <dbReference type="NCBI Taxonomy" id="2827235"/>
    <lineage>
        <taxon>Bacteria</taxon>
        <taxon>Pseudomonadati</taxon>
        <taxon>Pseudomonadota</taxon>
        <taxon>Alphaproteobacteria</taxon>
        <taxon>Sphingomonadales</taxon>
        <taxon>Erythrobacteraceae</taxon>
        <taxon>Erythrobacter/Porphyrobacter group</taxon>
        <taxon>Erythrobacter</taxon>
    </lineage>
</organism>
<dbReference type="PANTHER" id="PTHR43884:SF40">
    <property type="entry name" value="ACYL-COA DEHYDROGENASE"/>
    <property type="match status" value="1"/>
</dbReference>
<keyword evidence="1" id="KW-0285">Flavoprotein</keyword>
<feature type="domain" description="Acyl-CoA dehydrogenase/oxidase C-terminal" evidence="2">
    <location>
        <begin position="243"/>
        <end position="392"/>
    </location>
</feature>
<dbReference type="PROSITE" id="PS00072">
    <property type="entry name" value="ACYL_COA_DH_1"/>
    <property type="match status" value="1"/>
</dbReference>
<dbReference type="PIRSF" id="PIRSF016578">
    <property type="entry name" value="HsaA"/>
    <property type="match status" value="1"/>
</dbReference>